<dbReference type="FunFam" id="3.30.70.270:FF:000020">
    <property type="entry name" value="Transposon Tf2-6 polyprotein-like Protein"/>
    <property type="match status" value="1"/>
</dbReference>
<dbReference type="InterPro" id="IPR043128">
    <property type="entry name" value="Rev_trsase/Diguanyl_cyclase"/>
</dbReference>
<dbReference type="PANTHER" id="PTHR37984:SF5">
    <property type="entry name" value="PROTEIN NYNRIN-LIKE"/>
    <property type="match status" value="1"/>
</dbReference>
<keyword evidence="3" id="KW-1185">Reference proteome</keyword>
<organism evidence="2 3">
    <name type="scientific">Cardamine amara subsp. amara</name>
    <dbReference type="NCBI Taxonomy" id="228776"/>
    <lineage>
        <taxon>Eukaryota</taxon>
        <taxon>Viridiplantae</taxon>
        <taxon>Streptophyta</taxon>
        <taxon>Embryophyta</taxon>
        <taxon>Tracheophyta</taxon>
        <taxon>Spermatophyta</taxon>
        <taxon>Magnoliopsida</taxon>
        <taxon>eudicotyledons</taxon>
        <taxon>Gunneridae</taxon>
        <taxon>Pentapetalae</taxon>
        <taxon>rosids</taxon>
        <taxon>malvids</taxon>
        <taxon>Brassicales</taxon>
        <taxon>Brassicaceae</taxon>
        <taxon>Cardamineae</taxon>
        <taxon>Cardamine</taxon>
    </lineage>
</organism>
<name>A0ABD1C6S3_CARAN</name>
<gene>
    <name evidence="2" type="ORF">V5N11_002745</name>
</gene>
<dbReference type="PROSITE" id="PS50878">
    <property type="entry name" value="RT_POL"/>
    <property type="match status" value="1"/>
</dbReference>
<dbReference type="PANTHER" id="PTHR37984">
    <property type="entry name" value="PROTEIN CBG26694"/>
    <property type="match status" value="1"/>
</dbReference>
<feature type="domain" description="Reverse transcriptase" evidence="1">
    <location>
        <begin position="1"/>
        <end position="67"/>
    </location>
</feature>
<accession>A0ABD1C6S3</accession>
<dbReference type="SUPFAM" id="SSF56672">
    <property type="entry name" value="DNA/RNA polymerases"/>
    <property type="match status" value="1"/>
</dbReference>
<dbReference type="InterPro" id="IPR050951">
    <property type="entry name" value="Retrovirus_Pol_polyprotein"/>
</dbReference>
<dbReference type="EMBL" id="JBANAX010000042">
    <property type="protein sequence ID" value="KAL1224964.1"/>
    <property type="molecule type" value="Genomic_DNA"/>
</dbReference>
<evidence type="ECO:0000259" key="1">
    <source>
        <dbReference type="PROSITE" id="PS50878"/>
    </source>
</evidence>
<comment type="caution">
    <text evidence="2">The sequence shown here is derived from an EMBL/GenBank/DDBJ whole genome shotgun (WGS) entry which is preliminary data.</text>
</comment>
<dbReference type="Proteomes" id="UP001558713">
    <property type="component" value="Unassembled WGS sequence"/>
</dbReference>
<protein>
    <submittedName>
        <fullName evidence="2">Mitochondrial protein</fullName>
    </submittedName>
</protein>
<evidence type="ECO:0000313" key="2">
    <source>
        <dbReference type="EMBL" id="KAL1224964.1"/>
    </source>
</evidence>
<dbReference type="Gene3D" id="3.30.70.270">
    <property type="match status" value="2"/>
</dbReference>
<dbReference type="AlphaFoldDB" id="A0ABD1C6S3"/>
<sequence>MNHVLRAFKGIFVVVYFDDILVYSKNLDDHVEHLKSVLEVLRKEKLFANLKKCTFCTDNLLFLGFVVSAQGIQVDEEKVRAICEWPSPSIVSEVGSFHGFAGFYRRFVKDFSTIAAPLTEMIKKSVGFKWEEAQERAFQILKEKLTNAPLLSNGIQ</sequence>
<dbReference type="InterPro" id="IPR043502">
    <property type="entry name" value="DNA/RNA_pol_sf"/>
</dbReference>
<proteinExistence type="predicted"/>
<evidence type="ECO:0000313" key="3">
    <source>
        <dbReference type="Proteomes" id="UP001558713"/>
    </source>
</evidence>
<dbReference type="InterPro" id="IPR000477">
    <property type="entry name" value="RT_dom"/>
</dbReference>
<reference evidence="2 3" key="1">
    <citation type="submission" date="2024-04" db="EMBL/GenBank/DDBJ databases">
        <title>Genome assembly C_amara_ONT_v2.</title>
        <authorList>
            <person name="Yant L."/>
            <person name="Moore C."/>
            <person name="Slenker M."/>
        </authorList>
    </citation>
    <scope>NUCLEOTIDE SEQUENCE [LARGE SCALE GENOMIC DNA]</scope>
    <source>
        <tissue evidence="2">Leaf</tissue>
    </source>
</reference>
<dbReference type="CDD" id="cd01647">
    <property type="entry name" value="RT_LTR"/>
    <property type="match status" value="1"/>
</dbReference>
<dbReference type="Pfam" id="PF00078">
    <property type="entry name" value="RVT_1"/>
    <property type="match status" value="1"/>
</dbReference>